<gene>
    <name evidence="1" type="ORF">DEBURN_LOCUS10889</name>
</gene>
<evidence type="ECO:0000313" key="2">
    <source>
        <dbReference type="Proteomes" id="UP000789706"/>
    </source>
</evidence>
<comment type="caution">
    <text evidence="1">The sequence shown here is derived from an EMBL/GenBank/DDBJ whole genome shotgun (WGS) entry which is preliminary data.</text>
</comment>
<accession>A0A9N9DBI6</accession>
<dbReference type="EMBL" id="CAJVPK010004122">
    <property type="protein sequence ID" value="CAG8633930.1"/>
    <property type="molecule type" value="Genomic_DNA"/>
</dbReference>
<feature type="non-terminal residue" evidence="1">
    <location>
        <position position="1"/>
    </location>
</feature>
<dbReference type="AlphaFoldDB" id="A0A9N9DBI6"/>
<dbReference type="OrthoDB" id="2423674at2759"/>
<name>A0A9N9DBI6_9GLOM</name>
<dbReference type="Proteomes" id="UP000789706">
    <property type="component" value="Unassembled WGS sequence"/>
</dbReference>
<sequence>SSDQSNLSCDILREQKNNQSKIKSPCPELKLSTDQAQSDIPELSDIPSQITEASTLVIKIPYNWKVEQGLLHELFEFIRGTDSMSLQSLKKTPLNSIFIKQISNISVDIDLTPGSVPHLALSNLSSEKNIGDQMARTQIYDEMMQYLPELDAKVSSSESQKYLYYIQGVDKYTLAEFNHSALILPLSPLAIRRDIRKRRKNLISVKIDRREDSSRVH</sequence>
<reference evidence="1" key="1">
    <citation type="submission" date="2021-06" db="EMBL/GenBank/DDBJ databases">
        <authorList>
            <person name="Kallberg Y."/>
            <person name="Tangrot J."/>
            <person name="Rosling A."/>
        </authorList>
    </citation>
    <scope>NUCLEOTIDE SEQUENCE</scope>
    <source>
        <strain evidence="1">AZ414A</strain>
    </source>
</reference>
<organism evidence="1 2">
    <name type="scientific">Diversispora eburnea</name>
    <dbReference type="NCBI Taxonomy" id="1213867"/>
    <lineage>
        <taxon>Eukaryota</taxon>
        <taxon>Fungi</taxon>
        <taxon>Fungi incertae sedis</taxon>
        <taxon>Mucoromycota</taxon>
        <taxon>Glomeromycotina</taxon>
        <taxon>Glomeromycetes</taxon>
        <taxon>Diversisporales</taxon>
        <taxon>Diversisporaceae</taxon>
        <taxon>Diversispora</taxon>
    </lineage>
</organism>
<keyword evidence="2" id="KW-1185">Reference proteome</keyword>
<protein>
    <submittedName>
        <fullName evidence="1">4776_t:CDS:1</fullName>
    </submittedName>
</protein>
<evidence type="ECO:0000313" key="1">
    <source>
        <dbReference type="EMBL" id="CAG8633930.1"/>
    </source>
</evidence>
<feature type="non-terminal residue" evidence="1">
    <location>
        <position position="217"/>
    </location>
</feature>
<proteinExistence type="predicted"/>